<evidence type="ECO:0000256" key="2">
    <source>
        <dbReference type="ARBA" id="ARBA00023015"/>
    </source>
</evidence>
<dbReference type="EMBL" id="SJKD01000004">
    <property type="protein sequence ID" value="TCC48731.1"/>
    <property type="molecule type" value="Genomic_DNA"/>
</dbReference>
<dbReference type="InterPro" id="IPR039538">
    <property type="entry name" value="BetI_C"/>
</dbReference>
<name>A0A4R0JNC0_9ACTN</name>
<evidence type="ECO:0000259" key="6">
    <source>
        <dbReference type="PROSITE" id="PS50977"/>
    </source>
</evidence>
<dbReference type="OrthoDB" id="5112469at2"/>
<feature type="domain" description="HTH tetR-type" evidence="6">
    <location>
        <begin position="11"/>
        <end position="71"/>
    </location>
</feature>
<protein>
    <submittedName>
        <fullName evidence="7">TetR/AcrR family transcriptional regulator</fullName>
    </submittedName>
</protein>
<dbReference type="InterPro" id="IPR036271">
    <property type="entry name" value="Tet_transcr_reg_TetR-rel_C_sf"/>
</dbReference>
<dbReference type="PRINTS" id="PR00455">
    <property type="entry name" value="HTHTETR"/>
</dbReference>
<sequence length="195" mass="20888">MAARGPYAKGVAKREEILTAALEVIARQGYRKTSTKELAAAVGLSEAGLLHYFGSKEKLFDAVLRARDEADVDRFDESDLIDKLTAIIRHNSDVPGLVQLYSTFSAEAGDPQHPSHPYFVERYARLRESLADAVRARQAAGTFSPAADPVLIATLLIALSDGLQVESQFGLPVEPADLLTHVVDLLGSAGGAVDS</sequence>
<dbReference type="RefSeq" id="WP_131514970.1">
    <property type="nucleotide sequence ID" value="NZ_SJKD01000004.1"/>
</dbReference>
<evidence type="ECO:0000256" key="1">
    <source>
        <dbReference type="ARBA" id="ARBA00022491"/>
    </source>
</evidence>
<dbReference type="PANTHER" id="PTHR30055:SF226">
    <property type="entry name" value="HTH-TYPE TRANSCRIPTIONAL REGULATOR PKSA"/>
    <property type="match status" value="1"/>
</dbReference>
<keyword evidence="2" id="KW-0805">Transcription regulation</keyword>
<evidence type="ECO:0000256" key="4">
    <source>
        <dbReference type="ARBA" id="ARBA00023163"/>
    </source>
</evidence>
<accession>A0A4R0JNC0</accession>
<keyword evidence="8" id="KW-1185">Reference proteome</keyword>
<dbReference type="GO" id="GO:0000976">
    <property type="term" value="F:transcription cis-regulatory region binding"/>
    <property type="evidence" value="ECO:0007669"/>
    <property type="project" value="TreeGrafter"/>
</dbReference>
<reference evidence="7 8" key="1">
    <citation type="submission" date="2019-02" db="EMBL/GenBank/DDBJ databases">
        <title>Kribbella capetownensis sp. nov. and Kribbella speibonae sp. nov., isolated from soil.</title>
        <authorList>
            <person name="Curtis S.M."/>
            <person name="Norton I."/>
            <person name="Everest G.J."/>
            <person name="Meyers P.R."/>
        </authorList>
    </citation>
    <scope>NUCLEOTIDE SEQUENCE [LARGE SCALE GENOMIC DNA]</scope>
    <source>
        <strain evidence="7 8">YM53</strain>
    </source>
</reference>
<comment type="caution">
    <text evidence="7">The sequence shown here is derived from an EMBL/GenBank/DDBJ whole genome shotgun (WGS) entry which is preliminary data.</text>
</comment>
<dbReference type="SUPFAM" id="SSF46689">
    <property type="entry name" value="Homeodomain-like"/>
    <property type="match status" value="1"/>
</dbReference>
<dbReference type="Pfam" id="PF00440">
    <property type="entry name" value="TetR_N"/>
    <property type="match status" value="1"/>
</dbReference>
<evidence type="ECO:0000256" key="5">
    <source>
        <dbReference type="PROSITE-ProRule" id="PRU00335"/>
    </source>
</evidence>
<dbReference type="Gene3D" id="1.10.357.10">
    <property type="entry name" value="Tetracycline Repressor, domain 2"/>
    <property type="match status" value="1"/>
</dbReference>
<keyword evidence="3 5" id="KW-0238">DNA-binding</keyword>
<dbReference type="AlphaFoldDB" id="A0A4R0JNC0"/>
<dbReference type="Proteomes" id="UP000293342">
    <property type="component" value="Unassembled WGS sequence"/>
</dbReference>
<dbReference type="SUPFAM" id="SSF48498">
    <property type="entry name" value="Tetracyclin repressor-like, C-terminal domain"/>
    <property type="match status" value="1"/>
</dbReference>
<dbReference type="InterPro" id="IPR050109">
    <property type="entry name" value="HTH-type_TetR-like_transc_reg"/>
</dbReference>
<keyword evidence="4" id="KW-0804">Transcription</keyword>
<evidence type="ECO:0000256" key="3">
    <source>
        <dbReference type="ARBA" id="ARBA00023125"/>
    </source>
</evidence>
<dbReference type="Gene3D" id="1.10.10.60">
    <property type="entry name" value="Homeodomain-like"/>
    <property type="match status" value="1"/>
</dbReference>
<dbReference type="InterPro" id="IPR009057">
    <property type="entry name" value="Homeodomain-like_sf"/>
</dbReference>
<evidence type="ECO:0000313" key="7">
    <source>
        <dbReference type="EMBL" id="TCC48731.1"/>
    </source>
</evidence>
<dbReference type="PROSITE" id="PS50977">
    <property type="entry name" value="HTH_TETR_2"/>
    <property type="match status" value="1"/>
</dbReference>
<evidence type="ECO:0000313" key="8">
    <source>
        <dbReference type="Proteomes" id="UP000293342"/>
    </source>
</evidence>
<organism evidence="7 8">
    <name type="scientific">Kribbella capetownensis</name>
    <dbReference type="NCBI Taxonomy" id="1572659"/>
    <lineage>
        <taxon>Bacteria</taxon>
        <taxon>Bacillati</taxon>
        <taxon>Actinomycetota</taxon>
        <taxon>Actinomycetes</taxon>
        <taxon>Propionibacteriales</taxon>
        <taxon>Kribbellaceae</taxon>
        <taxon>Kribbella</taxon>
    </lineage>
</organism>
<dbReference type="InterPro" id="IPR001647">
    <property type="entry name" value="HTH_TetR"/>
</dbReference>
<proteinExistence type="predicted"/>
<dbReference type="Pfam" id="PF13977">
    <property type="entry name" value="TetR_C_6"/>
    <property type="match status" value="1"/>
</dbReference>
<keyword evidence="1" id="KW-0678">Repressor</keyword>
<feature type="DNA-binding region" description="H-T-H motif" evidence="5">
    <location>
        <begin position="34"/>
        <end position="53"/>
    </location>
</feature>
<gene>
    <name evidence="7" type="ORF">E0H75_19325</name>
</gene>
<dbReference type="GO" id="GO:0003700">
    <property type="term" value="F:DNA-binding transcription factor activity"/>
    <property type="evidence" value="ECO:0007669"/>
    <property type="project" value="TreeGrafter"/>
</dbReference>
<dbReference type="PANTHER" id="PTHR30055">
    <property type="entry name" value="HTH-TYPE TRANSCRIPTIONAL REGULATOR RUTR"/>
    <property type="match status" value="1"/>
</dbReference>